<name>A0A067M093_BOTB1</name>
<gene>
    <name evidence="1" type="ORF">BOTBODRAFT_539679</name>
</gene>
<evidence type="ECO:0000313" key="2">
    <source>
        <dbReference type="Proteomes" id="UP000027195"/>
    </source>
</evidence>
<sequence length="97" mass="10628">MLDNWAATMACMVRTALSHPRTYGLFFQITSACCLCACSLFKCSRGDTPAKSYRWKAVDHLPTRAHEDTSGLRLCSLATAPVYGPFRNTIAPALLSV</sequence>
<evidence type="ECO:0000313" key="1">
    <source>
        <dbReference type="EMBL" id="KDQ08939.1"/>
    </source>
</evidence>
<reference evidence="2" key="1">
    <citation type="journal article" date="2014" name="Proc. Natl. Acad. Sci. U.S.A.">
        <title>Extensive sampling of basidiomycete genomes demonstrates inadequacy of the white-rot/brown-rot paradigm for wood decay fungi.</title>
        <authorList>
            <person name="Riley R."/>
            <person name="Salamov A.A."/>
            <person name="Brown D.W."/>
            <person name="Nagy L.G."/>
            <person name="Floudas D."/>
            <person name="Held B.W."/>
            <person name="Levasseur A."/>
            <person name="Lombard V."/>
            <person name="Morin E."/>
            <person name="Otillar R."/>
            <person name="Lindquist E.A."/>
            <person name="Sun H."/>
            <person name="LaButti K.M."/>
            <person name="Schmutz J."/>
            <person name="Jabbour D."/>
            <person name="Luo H."/>
            <person name="Baker S.E."/>
            <person name="Pisabarro A.G."/>
            <person name="Walton J.D."/>
            <person name="Blanchette R.A."/>
            <person name="Henrissat B."/>
            <person name="Martin F."/>
            <person name="Cullen D."/>
            <person name="Hibbett D.S."/>
            <person name="Grigoriev I.V."/>
        </authorList>
    </citation>
    <scope>NUCLEOTIDE SEQUENCE [LARGE SCALE GENOMIC DNA]</scope>
    <source>
        <strain evidence="2">FD-172 SS1</strain>
    </source>
</reference>
<dbReference type="EMBL" id="KL198084">
    <property type="protein sequence ID" value="KDQ08939.1"/>
    <property type="molecule type" value="Genomic_DNA"/>
</dbReference>
<protein>
    <submittedName>
        <fullName evidence="1">Uncharacterized protein</fullName>
    </submittedName>
</protein>
<keyword evidence="2" id="KW-1185">Reference proteome</keyword>
<dbReference type="HOGENOM" id="CLU_2346424_0_0_1"/>
<proteinExistence type="predicted"/>
<dbReference type="InParanoid" id="A0A067M093"/>
<dbReference type="AlphaFoldDB" id="A0A067M093"/>
<organism evidence="1 2">
    <name type="scientific">Botryobasidium botryosum (strain FD-172 SS1)</name>
    <dbReference type="NCBI Taxonomy" id="930990"/>
    <lineage>
        <taxon>Eukaryota</taxon>
        <taxon>Fungi</taxon>
        <taxon>Dikarya</taxon>
        <taxon>Basidiomycota</taxon>
        <taxon>Agaricomycotina</taxon>
        <taxon>Agaricomycetes</taxon>
        <taxon>Cantharellales</taxon>
        <taxon>Botryobasidiaceae</taxon>
        <taxon>Botryobasidium</taxon>
    </lineage>
</organism>
<dbReference type="Proteomes" id="UP000027195">
    <property type="component" value="Unassembled WGS sequence"/>
</dbReference>
<accession>A0A067M093</accession>